<keyword evidence="3" id="KW-0449">Lipoprotein</keyword>
<evidence type="ECO:0000256" key="1">
    <source>
        <dbReference type="SAM" id="SignalP"/>
    </source>
</evidence>
<dbReference type="Proteomes" id="UP000266385">
    <property type="component" value="Unassembled WGS sequence"/>
</dbReference>
<organism evidence="3 4">
    <name type="scientific">Henriciella mobilis</name>
    <dbReference type="NCBI Taxonomy" id="2305467"/>
    <lineage>
        <taxon>Bacteria</taxon>
        <taxon>Pseudomonadati</taxon>
        <taxon>Pseudomonadota</taxon>
        <taxon>Alphaproteobacteria</taxon>
        <taxon>Hyphomonadales</taxon>
        <taxon>Hyphomonadaceae</taxon>
        <taxon>Henriciella</taxon>
    </lineage>
</organism>
<feature type="signal peptide" evidence="1">
    <location>
        <begin position="1"/>
        <end position="21"/>
    </location>
</feature>
<dbReference type="OrthoDB" id="9803781at2"/>
<keyword evidence="4" id="KW-1185">Reference proteome</keyword>
<dbReference type="Pfam" id="PF17131">
    <property type="entry name" value="LolA_like"/>
    <property type="match status" value="1"/>
</dbReference>
<feature type="domain" description="Uncharacterized protein TP-0789" evidence="2">
    <location>
        <begin position="79"/>
        <end position="258"/>
    </location>
</feature>
<comment type="caution">
    <text evidence="3">The sequence shown here is derived from an EMBL/GenBank/DDBJ whole genome shotgun (WGS) entry which is preliminary data.</text>
</comment>
<accession>A0A399R8Z9</accession>
<sequence length="268" mass="30988">MNKAALVFLIIVSAFGPPAHAQNTDANDIARQAEKTAFYQGEDGRARVSMQIIDKQGRTRSRDITILRKDEINDNSESGDQRFFVYFRAPSDVRDTVFLVWKHPQADDDRWLYLPALDLVRRIAAGDERSSFVGSDFFYEDVSGRSAEEDTHVVQDTTETYYILKSTPKDPNRVEFAYYISYIHKESYLPVQVEYYQSDHSKYREYTAEAVETIQGFPTVTRATMKDLADGGRTTLTYSDIHYDIDLSDDIFTERYLRNPPRQFFGEN</sequence>
<evidence type="ECO:0000313" key="3">
    <source>
        <dbReference type="EMBL" id="RIJ26515.1"/>
    </source>
</evidence>
<feature type="chain" id="PRO_5017317348" evidence="1">
    <location>
        <begin position="22"/>
        <end position="268"/>
    </location>
</feature>
<dbReference type="Gene3D" id="2.50.20.10">
    <property type="entry name" value="Lipoprotein localisation LolA/LolB/LppX"/>
    <property type="match status" value="1"/>
</dbReference>
<name>A0A399R8Z9_9PROT</name>
<dbReference type="AlphaFoldDB" id="A0A399R8Z9"/>
<evidence type="ECO:0000259" key="2">
    <source>
        <dbReference type="Pfam" id="PF17131"/>
    </source>
</evidence>
<proteinExistence type="predicted"/>
<protein>
    <submittedName>
        <fullName evidence="3">Outer membrane lipoprotein-sorting protein</fullName>
    </submittedName>
</protein>
<dbReference type="EMBL" id="QWFX01000016">
    <property type="protein sequence ID" value="RIJ26515.1"/>
    <property type="molecule type" value="Genomic_DNA"/>
</dbReference>
<dbReference type="RefSeq" id="WP_119377449.1">
    <property type="nucleotide sequence ID" value="NZ_QWFX01000016.1"/>
</dbReference>
<evidence type="ECO:0000313" key="4">
    <source>
        <dbReference type="Proteomes" id="UP000266385"/>
    </source>
</evidence>
<reference evidence="3 4" key="1">
    <citation type="submission" date="2018-08" db="EMBL/GenBank/DDBJ databases">
        <title>Henriciella mobilis sp. nov., isolated from seawater.</title>
        <authorList>
            <person name="Cheng H."/>
            <person name="Wu Y.-H."/>
            <person name="Xu X.-W."/>
            <person name="Guo L.-L."/>
        </authorList>
    </citation>
    <scope>NUCLEOTIDE SEQUENCE [LARGE SCALE GENOMIC DNA]</scope>
    <source>
        <strain evidence="3 4">JN25</strain>
    </source>
</reference>
<gene>
    <name evidence="3" type="ORF">D1223_16185</name>
</gene>
<dbReference type="InterPro" id="IPR033399">
    <property type="entry name" value="TP_0789-like"/>
</dbReference>
<dbReference type="CDD" id="cd16329">
    <property type="entry name" value="LolA_like"/>
    <property type="match status" value="1"/>
</dbReference>
<keyword evidence="1" id="KW-0732">Signal</keyword>